<organism evidence="1 2">
    <name type="scientific">Devosia enhydra</name>
    <dbReference type="NCBI Taxonomy" id="665118"/>
    <lineage>
        <taxon>Bacteria</taxon>
        <taxon>Pseudomonadati</taxon>
        <taxon>Pseudomonadota</taxon>
        <taxon>Alphaproteobacteria</taxon>
        <taxon>Hyphomicrobiales</taxon>
        <taxon>Devosiaceae</taxon>
        <taxon>Devosia</taxon>
    </lineage>
</organism>
<reference evidence="1 2" key="1">
    <citation type="submission" date="2016-11" db="EMBL/GenBank/DDBJ databases">
        <authorList>
            <person name="Jaros S."/>
            <person name="Januszkiewicz K."/>
            <person name="Wedrychowicz H."/>
        </authorList>
    </citation>
    <scope>NUCLEOTIDE SEQUENCE [LARGE SCALE GENOMIC DNA]</scope>
    <source>
        <strain evidence="1 2">ATCC 23634</strain>
    </source>
</reference>
<dbReference type="STRING" id="665118.SAMN02983003_3301"/>
<name>A0A1K2I1I7_9HYPH</name>
<keyword evidence="2" id="KW-1185">Reference proteome</keyword>
<protein>
    <submittedName>
        <fullName evidence="1">Uncharacterized protein</fullName>
    </submittedName>
</protein>
<sequence length="57" mass="6049">MLNHIAAAKAIHSLGAVVRQIAPGGATRLIPAALYTHQRLRGPATIDKPDMADRHKG</sequence>
<dbReference type="EMBL" id="FPKU01000003">
    <property type="protein sequence ID" value="SFZ86127.1"/>
    <property type="molecule type" value="Genomic_DNA"/>
</dbReference>
<proteinExistence type="predicted"/>
<evidence type="ECO:0000313" key="2">
    <source>
        <dbReference type="Proteomes" id="UP000183447"/>
    </source>
</evidence>
<accession>A0A1K2I1I7</accession>
<gene>
    <name evidence="1" type="ORF">SAMN02983003_3301</name>
</gene>
<dbReference type="Proteomes" id="UP000183447">
    <property type="component" value="Unassembled WGS sequence"/>
</dbReference>
<evidence type="ECO:0000313" key="1">
    <source>
        <dbReference type="EMBL" id="SFZ86127.1"/>
    </source>
</evidence>
<dbReference type="AlphaFoldDB" id="A0A1K2I1I7"/>